<sequence length="374" mass="41853">MIHRWDNNGFRNPLLQGLSEFCIFLNKRPSLLKLFVILAAEIHYDMRIKLSLILLLITAGFSGISQDASFSQYYGNPLYLNPALAGSKICPRLTLNYRNQWPGIPATFVTYAASYDQFIDVVSGGIGLMVISEDMAGGAMKMTSASGMYSFRMNISKNLTLNAGFQGTYIQNKLDWDKFIFEDQLLVGDINNLPPTQESPPDRLSIGMVDFSAGMLFGYRERLYGGFAAHHLNQPDNSFYSNGDSKLPMKLTAHAGALIDMRQGLSGGEVEDLSISPNIMYQQQGKFHQLNVGLYLNVYPFVLGGWFRHNFENPDAVIALVGFQHAKFKVGYSYDYTVSRLTNATGGAHEVSFAWQFDCGQKTFKHKAIKCPRF</sequence>
<dbReference type="Pfam" id="PF11751">
    <property type="entry name" value="PorP_SprF"/>
    <property type="match status" value="1"/>
</dbReference>
<reference evidence="1" key="1">
    <citation type="submission" date="2019-08" db="EMBL/GenBank/DDBJ databases">
        <authorList>
            <person name="Kucharzyk K."/>
            <person name="Murdoch R.W."/>
            <person name="Higgins S."/>
            <person name="Loffler F."/>
        </authorList>
    </citation>
    <scope>NUCLEOTIDE SEQUENCE</scope>
</reference>
<accession>A0A644URU8</accession>
<organism evidence="1">
    <name type="scientific">bioreactor metagenome</name>
    <dbReference type="NCBI Taxonomy" id="1076179"/>
    <lineage>
        <taxon>unclassified sequences</taxon>
        <taxon>metagenomes</taxon>
        <taxon>ecological metagenomes</taxon>
    </lineage>
</organism>
<evidence type="ECO:0008006" key="2">
    <source>
        <dbReference type="Google" id="ProtNLM"/>
    </source>
</evidence>
<dbReference type="AlphaFoldDB" id="A0A644URU8"/>
<gene>
    <name evidence="1" type="ORF">SDC9_27667</name>
</gene>
<name>A0A644URU8_9ZZZZ</name>
<dbReference type="InterPro" id="IPR019861">
    <property type="entry name" value="PorP/SprF_Bacteroidetes"/>
</dbReference>
<proteinExistence type="predicted"/>
<dbReference type="NCBIfam" id="TIGR03519">
    <property type="entry name" value="T9SS_PorP_fam"/>
    <property type="match status" value="1"/>
</dbReference>
<evidence type="ECO:0000313" key="1">
    <source>
        <dbReference type="EMBL" id="MPL81737.1"/>
    </source>
</evidence>
<comment type="caution">
    <text evidence="1">The sequence shown here is derived from an EMBL/GenBank/DDBJ whole genome shotgun (WGS) entry which is preliminary data.</text>
</comment>
<dbReference type="EMBL" id="VSSQ01000154">
    <property type="protein sequence ID" value="MPL81737.1"/>
    <property type="molecule type" value="Genomic_DNA"/>
</dbReference>
<protein>
    <recommendedName>
        <fullName evidence="2">Type IX secretion system membrane protein PorP/SprF</fullName>
    </recommendedName>
</protein>